<comment type="caution">
    <text evidence="1">The sequence shown here is derived from an EMBL/GenBank/DDBJ whole genome shotgun (WGS) entry which is preliminary data.</text>
</comment>
<keyword evidence="2" id="KW-1185">Reference proteome</keyword>
<evidence type="ECO:0000313" key="2">
    <source>
        <dbReference type="Proteomes" id="UP000765509"/>
    </source>
</evidence>
<sequence>MLRWQIAIQKYRGNMTLVDKEGKIHKNAGELSRWALANTADNPAHVPLEAESHSPIERIKINDIWTELFEEVRESYKHNKNCHILTSFLNKYCKDTSLVNALDEVGKIHILKEDFTCLMG</sequence>
<organism evidence="1 2">
    <name type="scientific">Austropuccinia psidii MF-1</name>
    <dbReference type="NCBI Taxonomy" id="1389203"/>
    <lineage>
        <taxon>Eukaryota</taxon>
        <taxon>Fungi</taxon>
        <taxon>Dikarya</taxon>
        <taxon>Basidiomycota</taxon>
        <taxon>Pucciniomycotina</taxon>
        <taxon>Pucciniomycetes</taxon>
        <taxon>Pucciniales</taxon>
        <taxon>Sphaerophragmiaceae</taxon>
        <taxon>Austropuccinia</taxon>
    </lineage>
</organism>
<gene>
    <name evidence="1" type="ORF">O181_001856</name>
</gene>
<accession>A0A9Q3BBX2</accession>
<protein>
    <submittedName>
        <fullName evidence="1">Uncharacterized protein</fullName>
    </submittedName>
</protein>
<name>A0A9Q3BBX2_9BASI</name>
<dbReference type="EMBL" id="AVOT02000288">
    <property type="protein sequence ID" value="MBW0462141.1"/>
    <property type="molecule type" value="Genomic_DNA"/>
</dbReference>
<reference evidence="1" key="1">
    <citation type="submission" date="2021-03" db="EMBL/GenBank/DDBJ databases">
        <title>Draft genome sequence of rust myrtle Austropuccinia psidii MF-1, a brazilian biotype.</title>
        <authorList>
            <person name="Quecine M.C."/>
            <person name="Pachon D.M.R."/>
            <person name="Bonatelli M.L."/>
            <person name="Correr F.H."/>
            <person name="Franceschini L.M."/>
            <person name="Leite T.F."/>
            <person name="Margarido G.R.A."/>
            <person name="Almeida C.A."/>
            <person name="Ferrarezi J.A."/>
            <person name="Labate C.A."/>
        </authorList>
    </citation>
    <scope>NUCLEOTIDE SEQUENCE</scope>
    <source>
        <strain evidence="1">MF-1</strain>
    </source>
</reference>
<dbReference type="Proteomes" id="UP000765509">
    <property type="component" value="Unassembled WGS sequence"/>
</dbReference>
<proteinExistence type="predicted"/>
<evidence type="ECO:0000313" key="1">
    <source>
        <dbReference type="EMBL" id="MBW0462141.1"/>
    </source>
</evidence>
<dbReference type="AlphaFoldDB" id="A0A9Q3BBX2"/>